<evidence type="ECO:0000256" key="2">
    <source>
        <dbReference type="SAM" id="Phobius"/>
    </source>
</evidence>
<evidence type="ECO:0008006" key="5">
    <source>
        <dbReference type="Google" id="ProtNLM"/>
    </source>
</evidence>
<comment type="caution">
    <text evidence="3">The sequence shown here is derived from an EMBL/GenBank/DDBJ whole genome shotgun (WGS) entry which is preliminary data.</text>
</comment>
<dbReference type="STRING" id="71717.A0A4Y7T5Z5"/>
<sequence>MPSKLDCPELDLRHTGSVDAQLSPPYPAEQTSIDLLEIYDRELESLQGEGAKYEKGLDHEMLVTHLELSEKKPLLRVLFVNGRFMRVAGKPKADTIYSAIGPATVRYLIERIGVSPAFMAVLTYKTWILKTGSCYRIKRARSGTGAGQSTTIEGWYRYSCGLKGLPSHVWFSYTADSATYLVSNCEHNGVQSAILRCVNEGMGSSLLRPMAIDGFVVEAASEEWGQEVLRPRKVLVEYEHIDRATVNKETSQAIRELHVVSYNLLIIKEDMVDHIERLKYLLDVRKTLTEAFGDQIEEGVDVSHSLSFLLSETQIRRRWVQSYADRIGIQINLFYNLSAQRDNKTNLRIADFTSKIATETQKDSSSMITMAAVTMLFLPGTFVSAIFSMVFFEPAPAQGTSIIGLNLVKGWWIFPCITIPLTMLVFVTWNAWRVRRNEMQAKELQSINSDLSSQMLTQPQSGGLAQQPLMQPRTHLNGGQCEKTSVPALVDRFPPNSPAVMMPPHRNVHPASCTCSVTSETFPPLWASSRHSYPSRSRRSSPSWTRTRRRSRSRSRSRTPSPQLDTPVLSFQEGYGSYGPSRNRLADRTEENRAYLVIQPPVLVSELFPEDVEDSPRPRGMGLAEHNRYIRNPPALSRHSNRQLSDVTTSRLHEEDPGLSTHAGPSEVTGLPKPKPRPYIRRVLGQAGAGR</sequence>
<keyword evidence="4" id="KW-1185">Reference proteome</keyword>
<organism evidence="3 4">
    <name type="scientific">Coprinellus micaceus</name>
    <name type="common">Glistening ink-cap mushroom</name>
    <name type="synonym">Coprinus micaceus</name>
    <dbReference type="NCBI Taxonomy" id="71717"/>
    <lineage>
        <taxon>Eukaryota</taxon>
        <taxon>Fungi</taxon>
        <taxon>Dikarya</taxon>
        <taxon>Basidiomycota</taxon>
        <taxon>Agaricomycotina</taxon>
        <taxon>Agaricomycetes</taxon>
        <taxon>Agaricomycetidae</taxon>
        <taxon>Agaricales</taxon>
        <taxon>Agaricineae</taxon>
        <taxon>Psathyrellaceae</taxon>
        <taxon>Coprinellus</taxon>
    </lineage>
</organism>
<evidence type="ECO:0000313" key="4">
    <source>
        <dbReference type="Proteomes" id="UP000298030"/>
    </source>
</evidence>
<evidence type="ECO:0000256" key="1">
    <source>
        <dbReference type="SAM" id="MobiDB-lite"/>
    </source>
</evidence>
<feature type="transmembrane region" description="Helical" evidence="2">
    <location>
        <begin position="368"/>
        <end position="392"/>
    </location>
</feature>
<keyword evidence="2" id="KW-0472">Membrane</keyword>
<feature type="region of interest" description="Disordered" evidence="1">
    <location>
        <begin position="454"/>
        <end position="481"/>
    </location>
</feature>
<feature type="compositionally biased region" description="Basic residues" evidence="1">
    <location>
        <begin position="546"/>
        <end position="557"/>
    </location>
</feature>
<dbReference type="OrthoDB" id="2866354at2759"/>
<feature type="transmembrane region" description="Helical" evidence="2">
    <location>
        <begin position="412"/>
        <end position="432"/>
    </location>
</feature>
<dbReference type="Gene3D" id="1.20.58.340">
    <property type="entry name" value="Magnesium transport protein CorA, transmembrane region"/>
    <property type="match status" value="1"/>
</dbReference>
<feature type="region of interest" description="Disordered" evidence="1">
    <location>
        <begin position="631"/>
        <end position="691"/>
    </location>
</feature>
<name>A0A4Y7T5Z5_COPMI</name>
<feature type="region of interest" description="Disordered" evidence="1">
    <location>
        <begin position="526"/>
        <end position="584"/>
    </location>
</feature>
<feature type="compositionally biased region" description="Low complexity" evidence="1">
    <location>
        <begin position="528"/>
        <end position="545"/>
    </location>
</feature>
<keyword evidence="2" id="KW-0812">Transmembrane</keyword>
<keyword evidence="2" id="KW-1133">Transmembrane helix</keyword>
<dbReference type="Proteomes" id="UP000298030">
    <property type="component" value="Unassembled WGS sequence"/>
</dbReference>
<protein>
    <recommendedName>
        <fullName evidence="5">Cora-domain-containing protein</fullName>
    </recommendedName>
</protein>
<dbReference type="AlphaFoldDB" id="A0A4Y7T5Z5"/>
<reference evidence="3 4" key="1">
    <citation type="journal article" date="2019" name="Nat. Ecol. Evol.">
        <title>Megaphylogeny resolves global patterns of mushroom evolution.</title>
        <authorList>
            <person name="Varga T."/>
            <person name="Krizsan K."/>
            <person name="Foldi C."/>
            <person name="Dima B."/>
            <person name="Sanchez-Garcia M."/>
            <person name="Sanchez-Ramirez S."/>
            <person name="Szollosi G.J."/>
            <person name="Szarkandi J.G."/>
            <person name="Papp V."/>
            <person name="Albert L."/>
            <person name="Andreopoulos W."/>
            <person name="Angelini C."/>
            <person name="Antonin V."/>
            <person name="Barry K.W."/>
            <person name="Bougher N.L."/>
            <person name="Buchanan P."/>
            <person name="Buyck B."/>
            <person name="Bense V."/>
            <person name="Catcheside P."/>
            <person name="Chovatia M."/>
            <person name="Cooper J."/>
            <person name="Damon W."/>
            <person name="Desjardin D."/>
            <person name="Finy P."/>
            <person name="Geml J."/>
            <person name="Haridas S."/>
            <person name="Hughes K."/>
            <person name="Justo A."/>
            <person name="Karasinski D."/>
            <person name="Kautmanova I."/>
            <person name="Kiss B."/>
            <person name="Kocsube S."/>
            <person name="Kotiranta H."/>
            <person name="LaButti K.M."/>
            <person name="Lechner B.E."/>
            <person name="Liimatainen K."/>
            <person name="Lipzen A."/>
            <person name="Lukacs Z."/>
            <person name="Mihaltcheva S."/>
            <person name="Morgado L.N."/>
            <person name="Niskanen T."/>
            <person name="Noordeloos M.E."/>
            <person name="Ohm R.A."/>
            <person name="Ortiz-Santana B."/>
            <person name="Ovrebo C."/>
            <person name="Racz N."/>
            <person name="Riley R."/>
            <person name="Savchenko A."/>
            <person name="Shiryaev A."/>
            <person name="Soop K."/>
            <person name="Spirin V."/>
            <person name="Szebenyi C."/>
            <person name="Tomsovsky M."/>
            <person name="Tulloss R.E."/>
            <person name="Uehling J."/>
            <person name="Grigoriev I.V."/>
            <person name="Vagvolgyi C."/>
            <person name="Papp T."/>
            <person name="Martin F.M."/>
            <person name="Miettinen O."/>
            <person name="Hibbett D.S."/>
            <person name="Nagy L.G."/>
        </authorList>
    </citation>
    <scope>NUCLEOTIDE SEQUENCE [LARGE SCALE GENOMIC DNA]</scope>
    <source>
        <strain evidence="3 4">FP101781</strain>
    </source>
</reference>
<accession>A0A4Y7T5Z5</accession>
<feature type="compositionally biased region" description="Polar residues" evidence="1">
    <location>
        <begin position="454"/>
        <end position="464"/>
    </location>
</feature>
<proteinExistence type="predicted"/>
<dbReference type="EMBL" id="QPFP01000029">
    <property type="protein sequence ID" value="TEB29022.1"/>
    <property type="molecule type" value="Genomic_DNA"/>
</dbReference>
<gene>
    <name evidence="3" type="ORF">FA13DRAFT_1735133</name>
</gene>
<evidence type="ECO:0000313" key="3">
    <source>
        <dbReference type="EMBL" id="TEB29022.1"/>
    </source>
</evidence>